<proteinExistence type="predicted"/>
<evidence type="ECO:0000256" key="2">
    <source>
        <dbReference type="ARBA" id="ARBA00023125"/>
    </source>
</evidence>
<dbReference type="Proteomes" id="UP000479756">
    <property type="component" value="Unassembled WGS sequence"/>
</dbReference>
<dbReference type="SMART" id="SM00345">
    <property type="entry name" value="HTH_GNTR"/>
    <property type="match status" value="1"/>
</dbReference>
<keyword evidence="2" id="KW-0238">DNA-binding</keyword>
<dbReference type="InterPro" id="IPR036390">
    <property type="entry name" value="WH_DNA-bd_sf"/>
</dbReference>
<dbReference type="SUPFAM" id="SSF48008">
    <property type="entry name" value="GntR ligand-binding domain-like"/>
    <property type="match status" value="1"/>
</dbReference>
<dbReference type="SUPFAM" id="SSF46785">
    <property type="entry name" value="Winged helix' DNA-binding domain"/>
    <property type="match status" value="1"/>
</dbReference>
<feature type="domain" description="HTH gntR-type" evidence="4">
    <location>
        <begin position="10"/>
        <end position="77"/>
    </location>
</feature>
<dbReference type="InterPro" id="IPR008920">
    <property type="entry name" value="TF_FadR/GntR_C"/>
</dbReference>
<dbReference type="EMBL" id="JAAGWZ010000005">
    <property type="protein sequence ID" value="NEM92501.1"/>
    <property type="molecule type" value="Genomic_DNA"/>
</dbReference>
<dbReference type="Gene3D" id="1.10.10.10">
    <property type="entry name" value="Winged helix-like DNA-binding domain superfamily/Winged helix DNA-binding domain"/>
    <property type="match status" value="1"/>
</dbReference>
<evidence type="ECO:0000313" key="5">
    <source>
        <dbReference type="EMBL" id="NEM92501.1"/>
    </source>
</evidence>
<gene>
    <name evidence="5" type="ORF">G3T37_14200</name>
</gene>
<keyword evidence="3" id="KW-0804">Transcription</keyword>
<dbReference type="PANTHER" id="PTHR43537:SF24">
    <property type="entry name" value="GLUCONATE OPERON TRANSCRIPTIONAL REPRESSOR"/>
    <property type="match status" value="1"/>
</dbReference>
<keyword evidence="6" id="KW-1185">Reference proteome</keyword>
<dbReference type="Gene3D" id="1.20.120.530">
    <property type="entry name" value="GntR ligand-binding domain-like"/>
    <property type="match status" value="1"/>
</dbReference>
<comment type="caution">
    <text evidence="5">The sequence shown here is derived from an EMBL/GenBank/DDBJ whole genome shotgun (WGS) entry which is preliminary data.</text>
</comment>
<protein>
    <submittedName>
        <fullName evidence="5">GntR family transcriptional regulator</fullName>
    </submittedName>
</protein>
<evidence type="ECO:0000313" key="6">
    <source>
        <dbReference type="Proteomes" id="UP000479756"/>
    </source>
</evidence>
<evidence type="ECO:0000259" key="4">
    <source>
        <dbReference type="PROSITE" id="PS50949"/>
    </source>
</evidence>
<dbReference type="AlphaFoldDB" id="A0A7C9TTB0"/>
<dbReference type="PROSITE" id="PS50949">
    <property type="entry name" value="HTH_GNTR"/>
    <property type="match status" value="1"/>
</dbReference>
<sequence>MPMPGPSISTILPSAIYDELRASILSQVAAPGTTFTESAVALQFGVSRPTAKMAIERLVSEGLLHREVHQAARVPELSRADIVDLFDTRAVVESAAAAKLASEGTVPREALDAHRRIQAGADGDLAYAPLDIAFHRALVTGQPSTRLVRMHSLIMGEIELCIGQVQANHLRTAAEVSAEHQAILDAVGAADPELAARLTRSHVEASRERLLAHVDASGTADSPSRENHR</sequence>
<accession>A0A7C9TTB0</accession>
<dbReference type="InterPro" id="IPR036388">
    <property type="entry name" value="WH-like_DNA-bd_sf"/>
</dbReference>
<dbReference type="PANTHER" id="PTHR43537">
    <property type="entry name" value="TRANSCRIPTIONAL REGULATOR, GNTR FAMILY"/>
    <property type="match status" value="1"/>
</dbReference>
<organism evidence="5 6">
    <name type="scientific">Galbitalea soli</name>
    <dbReference type="NCBI Taxonomy" id="1268042"/>
    <lineage>
        <taxon>Bacteria</taxon>
        <taxon>Bacillati</taxon>
        <taxon>Actinomycetota</taxon>
        <taxon>Actinomycetes</taxon>
        <taxon>Micrococcales</taxon>
        <taxon>Microbacteriaceae</taxon>
        <taxon>Galbitalea</taxon>
    </lineage>
</organism>
<dbReference type="GO" id="GO:0003700">
    <property type="term" value="F:DNA-binding transcription factor activity"/>
    <property type="evidence" value="ECO:0007669"/>
    <property type="project" value="InterPro"/>
</dbReference>
<dbReference type="SMART" id="SM00895">
    <property type="entry name" value="FCD"/>
    <property type="match status" value="1"/>
</dbReference>
<dbReference type="InterPro" id="IPR000524">
    <property type="entry name" value="Tscrpt_reg_HTH_GntR"/>
</dbReference>
<reference evidence="5 6" key="1">
    <citation type="journal article" date="2014" name="Int. J. Syst. Evol. Microbiol.">
        <title>Description of Galbitalea soli gen. nov., sp. nov., and Frondihabitans sucicola sp. nov.</title>
        <authorList>
            <person name="Kim S.J."/>
            <person name="Lim J.M."/>
            <person name="Ahn J.H."/>
            <person name="Weon H.Y."/>
            <person name="Hamada M."/>
            <person name="Suzuki K."/>
            <person name="Ahn T.Y."/>
            <person name="Kwon S.W."/>
        </authorList>
    </citation>
    <scope>NUCLEOTIDE SEQUENCE [LARGE SCALE GENOMIC DNA]</scope>
    <source>
        <strain evidence="5 6">NBRC 108727</strain>
    </source>
</reference>
<name>A0A7C9TTB0_9MICO</name>
<keyword evidence="1" id="KW-0805">Transcription regulation</keyword>
<evidence type="ECO:0000256" key="3">
    <source>
        <dbReference type="ARBA" id="ARBA00023163"/>
    </source>
</evidence>
<evidence type="ECO:0000256" key="1">
    <source>
        <dbReference type="ARBA" id="ARBA00023015"/>
    </source>
</evidence>
<dbReference type="Pfam" id="PF07729">
    <property type="entry name" value="FCD"/>
    <property type="match status" value="1"/>
</dbReference>
<dbReference type="Pfam" id="PF00392">
    <property type="entry name" value="GntR"/>
    <property type="match status" value="1"/>
</dbReference>
<dbReference type="InterPro" id="IPR011711">
    <property type="entry name" value="GntR_C"/>
</dbReference>
<dbReference type="GO" id="GO:0003677">
    <property type="term" value="F:DNA binding"/>
    <property type="evidence" value="ECO:0007669"/>
    <property type="project" value="UniProtKB-KW"/>
</dbReference>